<organism evidence="2 3">
    <name type="scientific">Portunus trituberculatus</name>
    <name type="common">Swimming crab</name>
    <name type="synonym">Neptunus trituberculatus</name>
    <dbReference type="NCBI Taxonomy" id="210409"/>
    <lineage>
        <taxon>Eukaryota</taxon>
        <taxon>Metazoa</taxon>
        <taxon>Ecdysozoa</taxon>
        <taxon>Arthropoda</taxon>
        <taxon>Crustacea</taxon>
        <taxon>Multicrustacea</taxon>
        <taxon>Malacostraca</taxon>
        <taxon>Eumalacostraca</taxon>
        <taxon>Eucarida</taxon>
        <taxon>Decapoda</taxon>
        <taxon>Pleocyemata</taxon>
        <taxon>Brachyura</taxon>
        <taxon>Eubrachyura</taxon>
        <taxon>Portunoidea</taxon>
        <taxon>Portunidae</taxon>
        <taxon>Portuninae</taxon>
        <taxon>Portunus</taxon>
    </lineage>
</organism>
<keyword evidence="3" id="KW-1185">Reference proteome</keyword>
<evidence type="ECO:0000313" key="2">
    <source>
        <dbReference type="EMBL" id="MPC20957.1"/>
    </source>
</evidence>
<reference evidence="2 3" key="1">
    <citation type="submission" date="2019-05" db="EMBL/GenBank/DDBJ databases">
        <title>Another draft genome of Portunus trituberculatus and its Hox gene families provides insights of decapod evolution.</title>
        <authorList>
            <person name="Jeong J.-H."/>
            <person name="Song I."/>
            <person name="Kim S."/>
            <person name="Choi T."/>
            <person name="Kim D."/>
            <person name="Ryu S."/>
            <person name="Kim W."/>
        </authorList>
    </citation>
    <scope>NUCLEOTIDE SEQUENCE [LARGE SCALE GENOMIC DNA]</scope>
    <source>
        <tissue evidence="2">Muscle</tissue>
    </source>
</reference>
<accession>A0A5B7DIE4</accession>
<protein>
    <submittedName>
        <fullName evidence="2">Uncharacterized protein</fullName>
    </submittedName>
</protein>
<feature type="compositionally biased region" description="Basic and acidic residues" evidence="1">
    <location>
        <begin position="64"/>
        <end position="73"/>
    </location>
</feature>
<name>A0A5B7DIE4_PORTR</name>
<comment type="caution">
    <text evidence="2">The sequence shown here is derived from an EMBL/GenBank/DDBJ whole genome shotgun (WGS) entry which is preliminary data.</text>
</comment>
<feature type="region of interest" description="Disordered" evidence="1">
    <location>
        <begin position="61"/>
        <end position="103"/>
    </location>
</feature>
<dbReference type="AlphaFoldDB" id="A0A5B7DIE4"/>
<gene>
    <name evidence="2" type="ORF">E2C01_013923</name>
</gene>
<evidence type="ECO:0000313" key="3">
    <source>
        <dbReference type="Proteomes" id="UP000324222"/>
    </source>
</evidence>
<proteinExistence type="predicted"/>
<dbReference type="EMBL" id="VSRR010000930">
    <property type="protein sequence ID" value="MPC20957.1"/>
    <property type="molecule type" value="Genomic_DNA"/>
</dbReference>
<evidence type="ECO:0000256" key="1">
    <source>
        <dbReference type="SAM" id="MobiDB-lite"/>
    </source>
</evidence>
<dbReference type="OrthoDB" id="6371251at2759"/>
<sequence>MKEAEGLVEPVSDLQLADGVALGRSLVRAGEELVTVLLTNFSDKARNIPAGTPVGACEEVQGTEARRQGERPRVAGQLPGFLEDQAQRSATHLKEAQTRGGPP</sequence>
<dbReference type="Proteomes" id="UP000324222">
    <property type="component" value="Unassembled WGS sequence"/>
</dbReference>